<evidence type="ECO:0000259" key="2">
    <source>
        <dbReference type="Pfam" id="PF07853"/>
    </source>
</evidence>
<dbReference type="InterPro" id="IPR026272">
    <property type="entry name" value="SdpI"/>
</dbReference>
<dbReference type="RefSeq" id="WP_129727013.1">
    <property type="nucleotide sequence ID" value="NZ_JBHMAF010000196.1"/>
</dbReference>
<reference evidence="3 4" key="1">
    <citation type="submission" date="2024-09" db="EMBL/GenBank/DDBJ databases">
        <authorList>
            <person name="Sun Q."/>
            <person name="Mori K."/>
        </authorList>
    </citation>
    <scope>NUCLEOTIDE SEQUENCE [LARGE SCALE GENOMIC DNA]</scope>
    <source>
        <strain evidence="3 4">JCM 11201</strain>
    </source>
</reference>
<dbReference type="Pfam" id="PF13630">
    <property type="entry name" value="SdpI"/>
    <property type="match status" value="1"/>
</dbReference>
<keyword evidence="1" id="KW-0812">Transmembrane</keyword>
<proteinExistence type="predicted"/>
<evidence type="ECO:0000313" key="3">
    <source>
        <dbReference type="EMBL" id="MFB9762040.1"/>
    </source>
</evidence>
<dbReference type="PANTHER" id="PTHR37810:SF5">
    <property type="entry name" value="IMMUNITY PROTEIN SDPI"/>
    <property type="match status" value="1"/>
</dbReference>
<gene>
    <name evidence="3" type="ORF">ACFFMS_27825</name>
</gene>
<keyword evidence="4" id="KW-1185">Reference proteome</keyword>
<dbReference type="InterPro" id="IPR012867">
    <property type="entry name" value="DUF1648"/>
</dbReference>
<dbReference type="PANTHER" id="PTHR37810">
    <property type="entry name" value="IMMUNITY PROTEIN SDPI"/>
    <property type="match status" value="1"/>
</dbReference>
<dbReference type="Pfam" id="PF07853">
    <property type="entry name" value="DUF1648"/>
    <property type="match status" value="1"/>
</dbReference>
<evidence type="ECO:0000256" key="1">
    <source>
        <dbReference type="SAM" id="Phobius"/>
    </source>
</evidence>
<dbReference type="InterPro" id="IPR025962">
    <property type="entry name" value="SdpI/YhfL"/>
</dbReference>
<feature type="transmembrane region" description="Helical" evidence="1">
    <location>
        <begin position="46"/>
        <end position="67"/>
    </location>
</feature>
<accession>A0ABV5WN81</accession>
<feature type="transmembrane region" description="Helical" evidence="1">
    <location>
        <begin position="161"/>
        <end position="179"/>
    </location>
</feature>
<evidence type="ECO:0000313" key="4">
    <source>
        <dbReference type="Proteomes" id="UP001589609"/>
    </source>
</evidence>
<protein>
    <submittedName>
        <fullName evidence="3">SdpI family protein</fullName>
    </submittedName>
</protein>
<dbReference type="PIRSF" id="PIRSF038959">
    <property type="entry name" value="SdpI"/>
    <property type="match status" value="1"/>
</dbReference>
<dbReference type="Proteomes" id="UP001589609">
    <property type="component" value="Unassembled WGS sequence"/>
</dbReference>
<keyword evidence="1" id="KW-1133">Transmembrane helix</keyword>
<dbReference type="EMBL" id="JBHMAF010000196">
    <property type="protein sequence ID" value="MFB9762040.1"/>
    <property type="molecule type" value="Genomic_DNA"/>
</dbReference>
<feature type="domain" description="DUF1648" evidence="2">
    <location>
        <begin position="10"/>
        <end position="56"/>
    </location>
</feature>
<organism evidence="3 4">
    <name type="scientific">Ectobacillus funiculus</name>
    <dbReference type="NCBI Taxonomy" id="137993"/>
    <lineage>
        <taxon>Bacteria</taxon>
        <taxon>Bacillati</taxon>
        <taxon>Bacillota</taxon>
        <taxon>Bacilli</taxon>
        <taxon>Bacillales</taxon>
        <taxon>Bacillaceae</taxon>
        <taxon>Ectobacillus</taxon>
    </lineage>
</organism>
<feature type="transmembrane region" description="Helical" evidence="1">
    <location>
        <begin position="87"/>
        <end position="109"/>
    </location>
</feature>
<sequence length="213" mass="24019">MMNTRIYPLLLVVIGISLSIWAYPQLPNQVPIHWNFEGQVDGYGSRLSAVLILPIVSAAVFILLLILPKLDPRKENYKKFKGSYAIIMNSVFTFLLFTHALVIFSALGYPISIETVVPMGVGILFIIIGNYMQRIKSNYFVGIRTPWALQDEDVWKMTHRLGARLFIIAGSLIFISGLLPNAWKLPLLIGSIVLAVGVPYIASYLFYRNNRTE</sequence>
<name>A0ABV5WN81_9BACI</name>
<keyword evidence="1" id="KW-0472">Membrane</keyword>
<feature type="transmembrane region" description="Helical" evidence="1">
    <location>
        <begin position="185"/>
        <end position="207"/>
    </location>
</feature>
<comment type="caution">
    <text evidence="3">The sequence shown here is derived from an EMBL/GenBank/DDBJ whole genome shotgun (WGS) entry which is preliminary data.</text>
</comment>
<feature type="transmembrane region" description="Helical" evidence="1">
    <location>
        <begin position="115"/>
        <end position="132"/>
    </location>
</feature>